<protein>
    <submittedName>
        <fullName evidence="2">Uncharacterized protein</fullName>
    </submittedName>
</protein>
<sequence length="282" mass="30465">MKGLGKREIPEKTRLPTRKSGHRPRWEWNPVRPDTKFSHEGIGPDEAAGRWVFSGISRFPRPCTPAPLHTRLTSPSSALKTALSTTLHTSILLSTIIFTERGVSEEIWTALNSEVLKTDEGDFKCIWSDTGMKGAGETGDPRENPPTNESHFRKSGDPAGHARMDLYVGGAGSAGYGYVCCKSGAGGGGGCVRGEPRAPRQTEKLNCTRAKPGRIAKCKGGGKLEISKKTRQSAISPSTIPTCENLGVTPPRIQTRITVALAAASIRPLSNIREKFDKDCSR</sequence>
<name>A0ABQ9HET8_9NEOP</name>
<proteinExistence type="predicted"/>
<evidence type="ECO:0000256" key="1">
    <source>
        <dbReference type="SAM" id="MobiDB-lite"/>
    </source>
</evidence>
<dbReference type="EMBL" id="JARBHB010000005">
    <property type="protein sequence ID" value="KAJ8882839.1"/>
    <property type="molecule type" value="Genomic_DNA"/>
</dbReference>
<gene>
    <name evidence="2" type="ORF">PR048_014653</name>
</gene>
<accession>A0ABQ9HET8</accession>
<dbReference type="Proteomes" id="UP001159363">
    <property type="component" value="Chromosome 4"/>
</dbReference>
<feature type="region of interest" description="Disordered" evidence="1">
    <location>
        <begin position="1"/>
        <end position="32"/>
    </location>
</feature>
<comment type="caution">
    <text evidence="2">The sequence shown here is derived from an EMBL/GenBank/DDBJ whole genome shotgun (WGS) entry which is preliminary data.</text>
</comment>
<evidence type="ECO:0000313" key="3">
    <source>
        <dbReference type="Proteomes" id="UP001159363"/>
    </source>
</evidence>
<feature type="compositionally biased region" description="Basic and acidic residues" evidence="1">
    <location>
        <begin position="1"/>
        <end position="14"/>
    </location>
</feature>
<keyword evidence="3" id="KW-1185">Reference proteome</keyword>
<reference evidence="2 3" key="1">
    <citation type="submission" date="2023-02" db="EMBL/GenBank/DDBJ databases">
        <title>LHISI_Scaffold_Assembly.</title>
        <authorList>
            <person name="Stuart O.P."/>
            <person name="Cleave R."/>
            <person name="Magrath M.J.L."/>
            <person name="Mikheyev A.S."/>
        </authorList>
    </citation>
    <scope>NUCLEOTIDE SEQUENCE [LARGE SCALE GENOMIC DNA]</scope>
    <source>
        <strain evidence="2">Daus_M_001</strain>
        <tissue evidence="2">Leg muscle</tissue>
    </source>
</reference>
<organism evidence="2 3">
    <name type="scientific">Dryococelus australis</name>
    <dbReference type="NCBI Taxonomy" id="614101"/>
    <lineage>
        <taxon>Eukaryota</taxon>
        <taxon>Metazoa</taxon>
        <taxon>Ecdysozoa</taxon>
        <taxon>Arthropoda</taxon>
        <taxon>Hexapoda</taxon>
        <taxon>Insecta</taxon>
        <taxon>Pterygota</taxon>
        <taxon>Neoptera</taxon>
        <taxon>Polyneoptera</taxon>
        <taxon>Phasmatodea</taxon>
        <taxon>Verophasmatodea</taxon>
        <taxon>Anareolatae</taxon>
        <taxon>Phasmatidae</taxon>
        <taxon>Eurycanthinae</taxon>
        <taxon>Dryococelus</taxon>
    </lineage>
</organism>
<evidence type="ECO:0000313" key="2">
    <source>
        <dbReference type="EMBL" id="KAJ8882839.1"/>
    </source>
</evidence>
<feature type="region of interest" description="Disordered" evidence="1">
    <location>
        <begin position="130"/>
        <end position="158"/>
    </location>
</feature>